<dbReference type="GO" id="GO:0005524">
    <property type="term" value="F:ATP binding"/>
    <property type="evidence" value="ECO:0007669"/>
    <property type="project" value="UniProtKB-KW"/>
</dbReference>
<keyword evidence="12" id="KW-1185">Reference proteome</keyword>
<keyword evidence="7" id="KW-0547">Nucleotide-binding</keyword>
<proteinExistence type="inferred from homology"/>
<accession>A0AAW1QDY3</accession>
<name>A0AAW1QDY3_9CHLO</name>
<keyword evidence="9" id="KW-0460">Magnesium</keyword>
<dbReference type="InterPro" id="IPR027417">
    <property type="entry name" value="P-loop_NTPase"/>
</dbReference>
<dbReference type="Gene3D" id="3.40.50.300">
    <property type="entry name" value="P-loop containing nucleotide triphosphate hydrolases"/>
    <property type="match status" value="1"/>
</dbReference>
<evidence type="ECO:0000313" key="12">
    <source>
        <dbReference type="Proteomes" id="UP001489004"/>
    </source>
</evidence>
<dbReference type="PANTHER" id="PTHR33540:SF2">
    <property type="entry name" value="TRNA THREONYLCARBAMOYLADENOSINE BIOSYNTHESIS PROTEIN TSAE"/>
    <property type="match status" value="1"/>
</dbReference>
<evidence type="ECO:0000256" key="9">
    <source>
        <dbReference type="ARBA" id="ARBA00022842"/>
    </source>
</evidence>
<dbReference type="Proteomes" id="UP001489004">
    <property type="component" value="Unassembled WGS sequence"/>
</dbReference>
<dbReference type="EMBL" id="JALJOR010000003">
    <property type="protein sequence ID" value="KAK9819615.1"/>
    <property type="molecule type" value="Genomic_DNA"/>
</dbReference>
<dbReference type="InterPro" id="IPR003442">
    <property type="entry name" value="T6A_TsaE"/>
</dbReference>
<sequence>MLTRTIGAGKSVFSRAFIRAAYEDQSTPVPSPTYLLQNVYDEYEGPPIHHFDLYRLTGPGGTDRLSMEESFQTAVSLIEWPDNLQGGLPAQRLDVFLTLTLQDCQPLGAADATRQQHVVVGSDDGDGAYTDNRWRKVCLQPHGEAWMSRLARLWPSILEAANQPPVLQ</sequence>
<evidence type="ECO:0000256" key="10">
    <source>
        <dbReference type="ARBA" id="ARBA00032441"/>
    </source>
</evidence>
<evidence type="ECO:0000256" key="3">
    <source>
        <dbReference type="ARBA" id="ARBA00019010"/>
    </source>
</evidence>
<dbReference type="PANTHER" id="PTHR33540">
    <property type="entry name" value="TRNA THREONYLCARBAMOYLADENOSINE BIOSYNTHESIS PROTEIN TSAE"/>
    <property type="match status" value="1"/>
</dbReference>
<keyword evidence="6" id="KW-0479">Metal-binding</keyword>
<evidence type="ECO:0000256" key="6">
    <source>
        <dbReference type="ARBA" id="ARBA00022723"/>
    </source>
</evidence>
<keyword evidence="4" id="KW-0963">Cytoplasm</keyword>
<dbReference type="GO" id="GO:0046872">
    <property type="term" value="F:metal ion binding"/>
    <property type="evidence" value="ECO:0007669"/>
    <property type="project" value="UniProtKB-KW"/>
</dbReference>
<dbReference type="GO" id="GO:0002949">
    <property type="term" value="P:tRNA threonylcarbamoyladenosine modification"/>
    <property type="evidence" value="ECO:0007669"/>
    <property type="project" value="InterPro"/>
</dbReference>
<evidence type="ECO:0000256" key="4">
    <source>
        <dbReference type="ARBA" id="ARBA00022490"/>
    </source>
</evidence>
<comment type="similarity">
    <text evidence="2">Belongs to the TsaE family.</text>
</comment>
<evidence type="ECO:0000313" key="11">
    <source>
        <dbReference type="EMBL" id="KAK9819615.1"/>
    </source>
</evidence>
<organism evidence="11 12">
    <name type="scientific">[Myrmecia] bisecta</name>
    <dbReference type="NCBI Taxonomy" id="41462"/>
    <lineage>
        <taxon>Eukaryota</taxon>
        <taxon>Viridiplantae</taxon>
        <taxon>Chlorophyta</taxon>
        <taxon>core chlorophytes</taxon>
        <taxon>Trebouxiophyceae</taxon>
        <taxon>Trebouxiales</taxon>
        <taxon>Trebouxiaceae</taxon>
        <taxon>Myrmecia</taxon>
    </lineage>
</organism>
<dbReference type="GO" id="GO:0005737">
    <property type="term" value="C:cytoplasm"/>
    <property type="evidence" value="ECO:0007669"/>
    <property type="project" value="UniProtKB-SubCell"/>
</dbReference>
<evidence type="ECO:0000256" key="1">
    <source>
        <dbReference type="ARBA" id="ARBA00004496"/>
    </source>
</evidence>
<gene>
    <name evidence="11" type="ORF">WJX72_000319</name>
</gene>
<evidence type="ECO:0000256" key="5">
    <source>
        <dbReference type="ARBA" id="ARBA00022694"/>
    </source>
</evidence>
<keyword evidence="5" id="KW-0819">tRNA processing</keyword>
<protein>
    <recommendedName>
        <fullName evidence="3">tRNA threonylcarbamoyladenosine biosynthesis protein TsaE</fullName>
    </recommendedName>
    <alternativeName>
        <fullName evidence="10">t(6)A37 threonylcarbamoyladenosine biosynthesis protein TsaE</fullName>
    </alternativeName>
</protein>
<reference evidence="11 12" key="1">
    <citation type="journal article" date="2024" name="Nat. Commun.">
        <title>Phylogenomics reveals the evolutionary origins of lichenization in chlorophyte algae.</title>
        <authorList>
            <person name="Puginier C."/>
            <person name="Libourel C."/>
            <person name="Otte J."/>
            <person name="Skaloud P."/>
            <person name="Haon M."/>
            <person name="Grisel S."/>
            <person name="Petersen M."/>
            <person name="Berrin J.G."/>
            <person name="Delaux P.M."/>
            <person name="Dal Grande F."/>
            <person name="Keller J."/>
        </authorList>
    </citation>
    <scope>NUCLEOTIDE SEQUENCE [LARGE SCALE GENOMIC DNA]</scope>
    <source>
        <strain evidence="11 12">SAG 2043</strain>
    </source>
</reference>
<evidence type="ECO:0000256" key="8">
    <source>
        <dbReference type="ARBA" id="ARBA00022840"/>
    </source>
</evidence>
<comment type="subcellular location">
    <subcellularLocation>
        <location evidence="1">Cytoplasm</location>
    </subcellularLocation>
</comment>
<comment type="caution">
    <text evidence="11">The sequence shown here is derived from an EMBL/GenBank/DDBJ whole genome shotgun (WGS) entry which is preliminary data.</text>
</comment>
<evidence type="ECO:0000256" key="7">
    <source>
        <dbReference type="ARBA" id="ARBA00022741"/>
    </source>
</evidence>
<keyword evidence="8" id="KW-0067">ATP-binding</keyword>
<dbReference type="AlphaFoldDB" id="A0AAW1QDY3"/>
<evidence type="ECO:0000256" key="2">
    <source>
        <dbReference type="ARBA" id="ARBA00007599"/>
    </source>
</evidence>
<dbReference type="Pfam" id="PF02367">
    <property type="entry name" value="TsaE"/>
    <property type="match status" value="1"/>
</dbReference>